<dbReference type="Pfam" id="PF13963">
    <property type="entry name" value="Transpos_assoc"/>
    <property type="match status" value="1"/>
</dbReference>
<dbReference type="Proteomes" id="UP001153076">
    <property type="component" value="Unassembled WGS sequence"/>
</dbReference>
<comment type="caution">
    <text evidence="3">The sequence shown here is derived from an EMBL/GenBank/DDBJ whole genome shotgun (WGS) entry which is preliminary data.</text>
</comment>
<proteinExistence type="predicted"/>
<feature type="domain" description="Transposase-associated" evidence="2">
    <location>
        <begin position="7"/>
        <end position="74"/>
    </location>
</feature>
<dbReference type="AlphaFoldDB" id="A0A9Q1QIM0"/>
<dbReference type="InterPro" id="IPR029480">
    <property type="entry name" value="Transpos_assoc"/>
</dbReference>
<keyword evidence="4" id="KW-1185">Reference proteome</keyword>
<feature type="compositionally biased region" description="Basic and acidic residues" evidence="1">
    <location>
        <begin position="178"/>
        <end position="188"/>
    </location>
</feature>
<feature type="region of interest" description="Disordered" evidence="1">
    <location>
        <begin position="157"/>
        <end position="194"/>
    </location>
</feature>
<evidence type="ECO:0000256" key="1">
    <source>
        <dbReference type="SAM" id="MobiDB-lite"/>
    </source>
</evidence>
<evidence type="ECO:0000313" key="4">
    <source>
        <dbReference type="Proteomes" id="UP001153076"/>
    </source>
</evidence>
<dbReference type="EMBL" id="JAKOGI010000158">
    <property type="protein sequence ID" value="KAJ8441630.1"/>
    <property type="molecule type" value="Genomic_DNA"/>
</dbReference>
<name>A0A9Q1QIM0_9CARY</name>
<dbReference type="OrthoDB" id="1750186at2759"/>
<evidence type="ECO:0000313" key="3">
    <source>
        <dbReference type="EMBL" id="KAJ8441630.1"/>
    </source>
</evidence>
<reference evidence="3" key="1">
    <citation type="submission" date="2022-04" db="EMBL/GenBank/DDBJ databases">
        <title>Carnegiea gigantea Genome sequencing and assembly v2.</title>
        <authorList>
            <person name="Copetti D."/>
            <person name="Sanderson M.J."/>
            <person name="Burquez A."/>
            <person name="Wojciechowski M.F."/>
        </authorList>
    </citation>
    <scope>NUCLEOTIDE SEQUENCE</scope>
    <source>
        <strain evidence="3">SGP5-SGP5p</strain>
        <tissue evidence="3">Aerial part</tissue>
    </source>
</reference>
<evidence type="ECO:0000259" key="2">
    <source>
        <dbReference type="Pfam" id="PF13963"/>
    </source>
</evidence>
<protein>
    <recommendedName>
        <fullName evidence="2">Transposase-associated domain-containing protein</fullName>
    </recommendedName>
</protein>
<accession>A0A9Q1QIM0</accession>
<feature type="compositionally biased region" description="Acidic residues" evidence="1">
    <location>
        <begin position="158"/>
        <end position="177"/>
    </location>
</feature>
<sequence length="194" mass="22224">MNHRGISDRRKPEYIAGVNKFLELAFGGKKDGTEVRCPCVNCNLCLFHNRSTIHNHLIVRGILRNYNPWIHHGEYGDHINNSDDGIEEEALDRAESFMDVDGNTESLWENMKVEIANPIEIQEGDDEQILLVRDAMEPDIVDVDIVDANLVDGNFILDDNDENDEDVVSEDDEDDFSDRESDINSFDRDLEEDE</sequence>
<organism evidence="3 4">
    <name type="scientific">Carnegiea gigantea</name>
    <dbReference type="NCBI Taxonomy" id="171969"/>
    <lineage>
        <taxon>Eukaryota</taxon>
        <taxon>Viridiplantae</taxon>
        <taxon>Streptophyta</taxon>
        <taxon>Embryophyta</taxon>
        <taxon>Tracheophyta</taxon>
        <taxon>Spermatophyta</taxon>
        <taxon>Magnoliopsida</taxon>
        <taxon>eudicotyledons</taxon>
        <taxon>Gunneridae</taxon>
        <taxon>Pentapetalae</taxon>
        <taxon>Caryophyllales</taxon>
        <taxon>Cactineae</taxon>
        <taxon>Cactaceae</taxon>
        <taxon>Cactoideae</taxon>
        <taxon>Echinocereeae</taxon>
        <taxon>Carnegiea</taxon>
    </lineage>
</organism>
<gene>
    <name evidence="3" type="ORF">Cgig2_025797</name>
</gene>